<gene>
    <name evidence="1" type="primary">WBGene00202662</name>
</gene>
<proteinExistence type="predicted"/>
<organism evidence="1 2">
    <name type="scientific">Pristionchus pacificus</name>
    <name type="common">Parasitic nematode worm</name>
    <dbReference type="NCBI Taxonomy" id="54126"/>
    <lineage>
        <taxon>Eukaryota</taxon>
        <taxon>Metazoa</taxon>
        <taxon>Ecdysozoa</taxon>
        <taxon>Nematoda</taxon>
        <taxon>Chromadorea</taxon>
        <taxon>Rhabditida</taxon>
        <taxon>Rhabditina</taxon>
        <taxon>Diplogasteromorpha</taxon>
        <taxon>Diplogasteroidea</taxon>
        <taxon>Neodiplogasteridae</taxon>
        <taxon>Pristionchus</taxon>
    </lineage>
</organism>
<reference evidence="2" key="1">
    <citation type="journal article" date="2008" name="Nat. Genet.">
        <title>The Pristionchus pacificus genome provides a unique perspective on nematode lifestyle and parasitism.</title>
        <authorList>
            <person name="Dieterich C."/>
            <person name="Clifton S.W."/>
            <person name="Schuster L.N."/>
            <person name="Chinwalla A."/>
            <person name="Delehaunty K."/>
            <person name="Dinkelacker I."/>
            <person name="Fulton L."/>
            <person name="Fulton R."/>
            <person name="Godfrey J."/>
            <person name="Minx P."/>
            <person name="Mitreva M."/>
            <person name="Roeseler W."/>
            <person name="Tian H."/>
            <person name="Witte H."/>
            <person name="Yang S.P."/>
            <person name="Wilson R.K."/>
            <person name="Sommer R.J."/>
        </authorList>
    </citation>
    <scope>NUCLEOTIDE SEQUENCE [LARGE SCALE GENOMIC DNA]</scope>
    <source>
        <strain evidence="2">PS312</strain>
    </source>
</reference>
<dbReference type="AlphaFoldDB" id="A0A2A6B435"/>
<evidence type="ECO:0000313" key="1">
    <source>
        <dbReference type="EnsemblMetazoa" id="PPA29793.1"/>
    </source>
</evidence>
<sequence length="319" mass="36108">MRISLLFISMLLSIASSQSFESSFLPSHDSLIWTEWSEWSSCRCGDSHRWKMTMDQFRRRQRHCIGSTPSCGACGTEWTRCPLSASTPCSVEVSDWSSWLPTTSGDAFRFRCWSQLQPNKTVLVGLRGEGRQLFTPESPRPCTSQSNVHSTTASAIINNSTFTYLPLIISFLAGIIIGVGIIIVIEYCRDKRSERKRFDISQYSFVADRNNPLSLQSLRLSFHTINMANTAVISRILCLAFLIVIILILVLQGVLELTRQNSHQGQLAEVRNLIEQMGDEIKSEIVEELVDEIQNRQDEVNATYVSRYRVIKNEPSGTD</sequence>
<keyword evidence="2" id="KW-1185">Reference proteome</keyword>
<accession>A0A2A6B435</accession>
<name>A0A2A6B435_PRIPA</name>
<evidence type="ECO:0000313" key="2">
    <source>
        <dbReference type="Proteomes" id="UP000005239"/>
    </source>
</evidence>
<accession>A0A8R1YL77</accession>
<dbReference type="Proteomes" id="UP000005239">
    <property type="component" value="Unassembled WGS sequence"/>
</dbReference>
<protein>
    <submittedName>
        <fullName evidence="1">Uncharacterized protein</fullName>
    </submittedName>
</protein>
<reference evidence="1" key="2">
    <citation type="submission" date="2022-06" db="UniProtKB">
        <authorList>
            <consortium name="EnsemblMetazoa"/>
        </authorList>
    </citation>
    <scope>IDENTIFICATION</scope>
    <source>
        <strain evidence="1">PS312</strain>
    </source>
</reference>
<dbReference type="EnsemblMetazoa" id="PPA29793.1">
    <property type="protein sequence ID" value="PPA29793.1"/>
    <property type="gene ID" value="WBGene00202662"/>
</dbReference>